<feature type="region of interest" description="Disordered" evidence="1">
    <location>
        <begin position="120"/>
        <end position="147"/>
    </location>
</feature>
<organism evidence="2 3">
    <name type="scientific">Leptidea sinapis</name>
    <dbReference type="NCBI Taxonomy" id="189913"/>
    <lineage>
        <taxon>Eukaryota</taxon>
        <taxon>Metazoa</taxon>
        <taxon>Ecdysozoa</taxon>
        <taxon>Arthropoda</taxon>
        <taxon>Hexapoda</taxon>
        <taxon>Insecta</taxon>
        <taxon>Pterygota</taxon>
        <taxon>Neoptera</taxon>
        <taxon>Endopterygota</taxon>
        <taxon>Lepidoptera</taxon>
        <taxon>Glossata</taxon>
        <taxon>Ditrysia</taxon>
        <taxon>Papilionoidea</taxon>
        <taxon>Pieridae</taxon>
        <taxon>Dismorphiinae</taxon>
        <taxon>Leptidea</taxon>
    </lineage>
</organism>
<reference evidence="2 3" key="1">
    <citation type="submission" date="2017-07" db="EMBL/GenBank/DDBJ databases">
        <authorList>
            <person name="Talla V."/>
            <person name="Backstrom N."/>
        </authorList>
    </citation>
    <scope>NUCLEOTIDE SEQUENCE [LARGE SCALE GENOMIC DNA]</scope>
</reference>
<sequence length="176" mass="18887">MLSELLEFPQTECEDAPEDLHLKAPLCIQRLASHVVTEQGDATLDPVRLRLVGGQLNGHHVVGGVAGGGQCPRPHQGLGHFVVFGEEHVQLRDTDSKVAVSELVGNVEPERAELASLQHNSVEQAQREQQPLESSSATGKNGEGVDVSHRRKSLCTVSGIMCSTLSSRTGIQDGDR</sequence>
<accession>A0A5E4PVT4</accession>
<keyword evidence="3" id="KW-1185">Reference proteome</keyword>
<protein>
    <submittedName>
        <fullName evidence="2">Uncharacterized protein</fullName>
    </submittedName>
</protein>
<evidence type="ECO:0000256" key="1">
    <source>
        <dbReference type="SAM" id="MobiDB-lite"/>
    </source>
</evidence>
<evidence type="ECO:0000313" key="3">
    <source>
        <dbReference type="Proteomes" id="UP000324832"/>
    </source>
</evidence>
<dbReference type="Proteomes" id="UP000324832">
    <property type="component" value="Unassembled WGS sequence"/>
</dbReference>
<name>A0A5E4PVT4_9NEOP</name>
<feature type="compositionally biased region" description="Polar residues" evidence="1">
    <location>
        <begin position="120"/>
        <end position="139"/>
    </location>
</feature>
<dbReference type="EMBL" id="FZQP02000726">
    <property type="protein sequence ID" value="VVC90147.1"/>
    <property type="molecule type" value="Genomic_DNA"/>
</dbReference>
<evidence type="ECO:0000313" key="2">
    <source>
        <dbReference type="EMBL" id="VVC90147.1"/>
    </source>
</evidence>
<dbReference type="AlphaFoldDB" id="A0A5E4PVT4"/>
<proteinExistence type="predicted"/>
<gene>
    <name evidence="2" type="ORF">LSINAPIS_LOCUS3126</name>
</gene>